<organism evidence="3 4">
    <name type="scientific">Georgenia halotolerans</name>
    <dbReference type="NCBI Taxonomy" id="3028317"/>
    <lineage>
        <taxon>Bacteria</taxon>
        <taxon>Bacillati</taxon>
        <taxon>Actinomycetota</taxon>
        <taxon>Actinomycetes</taxon>
        <taxon>Micrococcales</taxon>
        <taxon>Bogoriellaceae</taxon>
        <taxon>Georgenia</taxon>
    </lineage>
</organism>
<dbReference type="InterPro" id="IPR003615">
    <property type="entry name" value="HNH_nuc"/>
</dbReference>
<dbReference type="CDD" id="cd00085">
    <property type="entry name" value="HNHc"/>
    <property type="match status" value="1"/>
</dbReference>
<gene>
    <name evidence="3" type="ORF">PU560_10445</name>
</gene>
<keyword evidence="4" id="KW-1185">Reference proteome</keyword>
<comment type="caution">
    <text evidence="3">The sequence shown here is derived from an EMBL/GenBank/DDBJ whole genome shotgun (WGS) entry which is preliminary data.</text>
</comment>
<evidence type="ECO:0000313" key="3">
    <source>
        <dbReference type="EMBL" id="MDD9206882.1"/>
    </source>
</evidence>
<dbReference type="Proteomes" id="UP001165561">
    <property type="component" value="Unassembled WGS sequence"/>
</dbReference>
<feature type="region of interest" description="Disordered" evidence="1">
    <location>
        <begin position="270"/>
        <end position="307"/>
    </location>
</feature>
<dbReference type="InterPro" id="IPR003870">
    <property type="entry name" value="DUF222"/>
</dbReference>
<name>A0ABT5TXU4_9MICO</name>
<evidence type="ECO:0000256" key="1">
    <source>
        <dbReference type="SAM" id="MobiDB-lite"/>
    </source>
</evidence>
<evidence type="ECO:0000259" key="2">
    <source>
        <dbReference type="Pfam" id="PF02720"/>
    </source>
</evidence>
<dbReference type="Pfam" id="PF02720">
    <property type="entry name" value="DUF222"/>
    <property type="match status" value="1"/>
</dbReference>
<accession>A0ABT5TXU4</accession>
<sequence>MELLEQAATALAEADPHEVSGQVLAEALSRLEAVESQLSAARLAVVAAIEADGTWATSGAASLNAWLREHTGRFTRETARMTTQARALRDHLPATGAALAQGKIGTDHLWTLVRHATSSPGCIQALSHPELGEQFLVEQASALDASRFDTLLKSWALRADPEAADRRWKAESDREEFSLARTTDGWHGTIWLTPANGTLVHQALQAQAGRRADGDTRSPAQRRVAALVDMAGSALDSGKLQPGARIRPHLAITAPLTTLLALAEAQAPARSLAGSRPAEVSRTGPADPGDSGRTTPDHRTDGAAEDLPVATIPVALDHDRLQGADAATLEDGTPIPFGLFAQLACESRLHRVVFGPDSEILDVGREERLFTAGQTRGIIARDGHCQFPSCAAPPGQGEIHHSLWWYAHHGSTTTANGILLCRYHHSYVHQRELLIERYPDHWRFVRNNGTTFATTRTRPVQPALR</sequence>
<evidence type="ECO:0000313" key="4">
    <source>
        <dbReference type="Proteomes" id="UP001165561"/>
    </source>
</evidence>
<dbReference type="EMBL" id="JARACI010000997">
    <property type="protein sequence ID" value="MDD9206882.1"/>
    <property type="molecule type" value="Genomic_DNA"/>
</dbReference>
<reference evidence="3" key="1">
    <citation type="submission" date="2023-02" db="EMBL/GenBank/DDBJ databases">
        <title>Georgenia sp.10Sc9-8, isolated from a soil sample collected from the Taklamakan desert.</title>
        <authorList>
            <person name="Liu S."/>
        </authorList>
    </citation>
    <scope>NUCLEOTIDE SEQUENCE</scope>
    <source>
        <strain evidence="3">10Sc9-8</strain>
    </source>
</reference>
<proteinExistence type="predicted"/>
<protein>
    <submittedName>
        <fullName evidence="3">DUF222 domain-containing protein</fullName>
    </submittedName>
</protein>
<feature type="domain" description="DUF222" evidence="2">
    <location>
        <begin position="26"/>
        <end position="265"/>
    </location>
</feature>